<accession>A0ACB9SE03</accession>
<dbReference type="EMBL" id="CM042880">
    <property type="protein sequence ID" value="KAI4389640.1"/>
    <property type="molecule type" value="Genomic_DNA"/>
</dbReference>
<proteinExistence type="predicted"/>
<evidence type="ECO:0000313" key="2">
    <source>
        <dbReference type="Proteomes" id="UP001057402"/>
    </source>
</evidence>
<name>A0ACB9SE03_9MYRT</name>
<comment type="caution">
    <text evidence="1">The sequence shown here is derived from an EMBL/GenBank/DDBJ whole genome shotgun (WGS) entry which is preliminary data.</text>
</comment>
<organism evidence="1 2">
    <name type="scientific">Melastoma candidum</name>
    <dbReference type="NCBI Taxonomy" id="119954"/>
    <lineage>
        <taxon>Eukaryota</taxon>
        <taxon>Viridiplantae</taxon>
        <taxon>Streptophyta</taxon>
        <taxon>Embryophyta</taxon>
        <taxon>Tracheophyta</taxon>
        <taxon>Spermatophyta</taxon>
        <taxon>Magnoliopsida</taxon>
        <taxon>eudicotyledons</taxon>
        <taxon>Gunneridae</taxon>
        <taxon>Pentapetalae</taxon>
        <taxon>rosids</taxon>
        <taxon>malvids</taxon>
        <taxon>Myrtales</taxon>
        <taxon>Melastomataceae</taxon>
        <taxon>Melastomatoideae</taxon>
        <taxon>Melastomateae</taxon>
        <taxon>Melastoma</taxon>
    </lineage>
</organism>
<protein>
    <submittedName>
        <fullName evidence="1">Uncharacterized protein</fullName>
    </submittedName>
</protein>
<gene>
    <name evidence="1" type="ORF">MLD38_001845</name>
</gene>
<keyword evidence="2" id="KW-1185">Reference proteome</keyword>
<evidence type="ECO:0000313" key="1">
    <source>
        <dbReference type="EMBL" id="KAI4389640.1"/>
    </source>
</evidence>
<reference evidence="2" key="1">
    <citation type="journal article" date="2023" name="Front. Plant Sci.">
        <title>Chromosomal-level genome assembly of Melastoma candidum provides insights into trichome evolution.</title>
        <authorList>
            <person name="Zhong Y."/>
            <person name="Wu W."/>
            <person name="Sun C."/>
            <person name="Zou P."/>
            <person name="Liu Y."/>
            <person name="Dai S."/>
            <person name="Zhou R."/>
        </authorList>
    </citation>
    <scope>NUCLEOTIDE SEQUENCE [LARGE SCALE GENOMIC DNA]</scope>
</reference>
<sequence>MQARRFDSGRNPTGAELKYLDDDSEWVLLTCNADLVKCRDIFRSSRSDTVKLSVEASHHNGRLGSSWGSINGSIVFRF</sequence>
<dbReference type="Proteomes" id="UP001057402">
    <property type="component" value="Chromosome 1"/>
</dbReference>